<dbReference type="STRING" id="1447875.A0A2B7XXC6"/>
<evidence type="ECO:0000256" key="5">
    <source>
        <dbReference type="SAM" id="Phobius"/>
    </source>
</evidence>
<keyword evidence="8" id="KW-1185">Reference proteome</keyword>
<accession>A0A2B7XXC6</accession>
<dbReference type="InterPro" id="IPR032805">
    <property type="entry name" value="Wax_synthase_dom"/>
</dbReference>
<comment type="caution">
    <text evidence="7">The sequence shown here is derived from an EMBL/GenBank/DDBJ whole genome shotgun (WGS) entry which is preliminary data.</text>
</comment>
<evidence type="ECO:0000313" key="8">
    <source>
        <dbReference type="Proteomes" id="UP000223968"/>
    </source>
</evidence>
<evidence type="ECO:0000256" key="1">
    <source>
        <dbReference type="ARBA" id="ARBA00004141"/>
    </source>
</evidence>
<gene>
    <name evidence="7" type="ORF">AJ79_03776</name>
</gene>
<feature type="domain" description="Wax synthase" evidence="6">
    <location>
        <begin position="21"/>
        <end position="98"/>
    </location>
</feature>
<reference evidence="7 8" key="1">
    <citation type="submission" date="2017-10" db="EMBL/GenBank/DDBJ databases">
        <title>Comparative genomics in systemic dimorphic fungi from Ajellomycetaceae.</title>
        <authorList>
            <person name="Munoz J.F."/>
            <person name="Mcewen J.G."/>
            <person name="Clay O.K."/>
            <person name="Cuomo C.A."/>
        </authorList>
    </citation>
    <scope>NUCLEOTIDE SEQUENCE [LARGE SCALE GENOMIC DNA]</scope>
    <source>
        <strain evidence="7 8">UAMH5409</strain>
    </source>
</reference>
<comment type="subcellular location">
    <subcellularLocation>
        <location evidence="1">Membrane</location>
        <topology evidence="1">Multi-pass membrane protein</topology>
    </subcellularLocation>
</comment>
<keyword evidence="2 5" id="KW-0812">Transmembrane</keyword>
<organism evidence="7 8">
    <name type="scientific">Helicocarpus griseus UAMH5409</name>
    <dbReference type="NCBI Taxonomy" id="1447875"/>
    <lineage>
        <taxon>Eukaryota</taxon>
        <taxon>Fungi</taxon>
        <taxon>Dikarya</taxon>
        <taxon>Ascomycota</taxon>
        <taxon>Pezizomycotina</taxon>
        <taxon>Eurotiomycetes</taxon>
        <taxon>Eurotiomycetidae</taxon>
        <taxon>Onygenales</taxon>
        <taxon>Ajellomycetaceae</taxon>
        <taxon>Helicocarpus</taxon>
    </lineage>
</organism>
<proteinExistence type="predicted"/>
<evidence type="ECO:0000259" key="6">
    <source>
        <dbReference type="Pfam" id="PF13813"/>
    </source>
</evidence>
<evidence type="ECO:0000256" key="4">
    <source>
        <dbReference type="ARBA" id="ARBA00023136"/>
    </source>
</evidence>
<sequence length="209" mass="24205">MNYTLASILGVGSGLTEPKDWPPLFGDITNVTTVRYFWGSYWQQLLRRMFSGWGEGLANFFNLPPHTSISTYFKLYVAFAISAFFHAIMTYTMPATKDHTFNDRFGLVFNGFMFQAFGVHLEDIILWAYRKVVREPPREKDDKRPLRSALWKRLLGRAWVTGWMWFSIYWAAEGYLRSGITLTSDVPMPIVEKGWMAFKQNGLVNPFLG</sequence>
<dbReference type="GO" id="GO:0016020">
    <property type="term" value="C:membrane"/>
    <property type="evidence" value="ECO:0007669"/>
    <property type="project" value="UniProtKB-SubCell"/>
</dbReference>
<evidence type="ECO:0000313" key="7">
    <source>
        <dbReference type="EMBL" id="PGH13218.1"/>
    </source>
</evidence>
<evidence type="ECO:0000256" key="2">
    <source>
        <dbReference type="ARBA" id="ARBA00022692"/>
    </source>
</evidence>
<dbReference type="Pfam" id="PF13813">
    <property type="entry name" value="MBOAT_2"/>
    <property type="match status" value="1"/>
</dbReference>
<keyword evidence="3 5" id="KW-1133">Transmembrane helix</keyword>
<dbReference type="OrthoDB" id="1077582at2759"/>
<evidence type="ECO:0000256" key="3">
    <source>
        <dbReference type="ARBA" id="ARBA00022989"/>
    </source>
</evidence>
<dbReference type="AlphaFoldDB" id="A0A2B7XXC6"/>
<feature type="transmembrane region" description="Helical" evidence="5">
    <location>
        <begin position="75"/>
        <end position="93"/>
    </location>
</feature>
<dbReference type="Proteomes" id="UP000223968">
    <property type="component" value="Unassembled WGS sequence"/>
</dbReference>
<keyword evidence="4 5" id="KW-0472">Membrane</keyword>
<protein>
    <recommendedName>
        <fullName evidence="6">Wax synthase domain-containing protein</fullName>
    </recommendedName>
</protein>
<feature type="transmembrane region" description="Helical" evidence="5">
    <location>
        <begin position="150"/>
        <end position="172"/>
    </location>
</feature>
<dbReference type="EMBL" id="PDNB01000048">
    <property type="protein sequence ID" value="PGH13218.1"/>
    <property type="molecule type" value="Genomic_DNA"/>
</dbReference>
<feature type="transmembrane region" description="Helical" evidence="5">
    <location>
        <begin position="105"/>
        <end position="129"/>
    </location>
</feature>
<name>A0A2B7XXC6_9EURO</name>